<organism evidence="2 3">
    <name type="scientific">Alternaria alternata</name>
    <name type="common">Alternaria rot fungus</name>
    <name type="synonym">Torula alternata</name>
    <dbReference type="NCBI Taxonomy" id="5599"/>
    <lineage>
        <taxon>Eukaryota</taxon>
        <taxon>Fungi</taxon>
        <taxon>Dikarya</taxon>
        <taxon>Ascomycota</taxon>
        <taxon>Pezizomycotina</taxon>
        <taxon>Dothideomycetes</taxon>
        <taxon>Pleosporomycetidae</taxon>
        <taxon>Pleosporales</taxon>
        <taxon>Pleosporineae</taxon>
        <taxon>Pleosporaceae</taxon>
        <taxon>Alternaria</taxon>
        <taxon>Alternaria sect. Alternaria</taxon>
        <taxon>Alternaria alternata complex</taxon>
    </lineage>
</organism>
<dbReference type="Proteomes" id="UP000077248">
    <property type="component" value="Unassembled WGS sequence"/>
</dbReference>
<keyword evidence="3" id="KW-1185">Reference proteome</keyword>
<protein>
    <submittedName>
        <fullName evidence="2">Uncharacterized protein</fullName>
    </submittedName>
</protein>
<dbReference type="OMA" id="HNGITHY"/>
<feature type="coiled-coil region" evidence="1">
    <location>
        <begin position="91"/>
        <end position="176"/>
    </location>
</feature>
<reference evidence="2 3" key="1">
    <citation type="submission" date="2016-05" db="EMBL/GenBank/DDBJ databases">
        <title>Comparative analysis of secretome profiles of manganese(II)-oxidizing ascomycete fungi.</title>
        <authorList>
            <consortium name="DOE Joint Genome Institute"/>
            <person name="Zeiner C.A."/>
            <person name="Purvine S.O."/>
            <person name="Zink E.M."/>
            <person name="Wu S."/>
            <person name="Pasa-Tolic L."/>
            <person name="Chaput D.L."/>
            <person name="Haridas S."/>
            <person name="Grigoriev I.V."/>
            <person name="Santelli C.M."/>
            <person name="Hansel C.M."/>
        </authorList>
    </citation>
    <scope>NUCLEOTIDE SEQUENCE [LARGE SCALE GENOMIC DNA]</scope>
    <source>
        <strain evidence="2 3">SRC1lrK2f</strain>
    </source>
</reference>
<dbReference type="KEGG" id="aalt:CC77DRAFT_1092660"/>
<evidence type="ECO:0000313" key="3">
    <source>
        <dbReference type="Proteomes" id="UP000077248"/>
    </source>
</evidence>
<dbReference type="EMBL" id="KV441473">
    <property type="protein sequence ID" value="OAG23300.1"/>
    <property type="molecule type" value="Genomic_DNA"/>
</dbReference>
<evidence type="ECO:0000256" key="1">
    <source>
        <dbReference type="SAM" id="Coils"/>
    </source>
</evidence>
<dbReference type="VEuPathDB" id="FungiDB:CC77DRAFT_1092660"/>
<sequence length="190" mass="21469">MVDRLRATAAAFTPLSTRSDIIRPLNGQEHNGITHYNSIPASAVFPVSDTRSSPSIKTKIDCQFCKSVGRALNCCRARTDLQACLDCAELSQLLILENKKHQDEIAALREQLRQLEEETAEEKLTRLCVKSETKIVKLKSEVENMNAEDELLKAENEELTKTLKRLEVEIKKAQPATEFTVREAKRGKRM</sequence>
<evidence type="ECO:0000313" key="2">
    <source>
        <dbReference type="EMBL" id="OAG23300.1"/>
    </source>
</evidence>
<dbReference type="AlphaFoldDB" id="A0A177DVU2"/>
<accession>A0A177DVU2</accession>
<gene>
    <name evidence="2" type="ORF">CC77DRAFT_1092660</name>
</gene>
<name>A0A177DVU2_ALTAL</name>
<dbReference type="GeneID" id="29115234"/>
<keyword evidence="1" id="KW-0175">Coiled coil</keyword>
<proteinExistence type="predicted"/>
<dbReference type="RefSeq" id="XP_018388721.1">
    <property type="nucleotide sequence ID" value="XM_018529640.1"/>
</dbReference>